<dbReference type="InterPro" id="IPR001387">
    <property type="entry name" value="Cro/C1-type_HTH"/>
</dbReference>
<comment type="caution">
    <text evidence="3">The sequence shown here is derived from an EMBL/GenBank/DDBJ whole genome shotgun (WGS) entry which is preliminary data.</text>
</comment>
<dbReference type="RefSeq" id="WP_189587064.1">
    <property type="nucleotide sequence ID" value="NZ_BMYV01000003.1"/>
</dbReference>
<evidence type="ECO:0000259" key="2">
    <source>
        <dbReference type="PROSITE" id="PS50943"/>
    </source>
</evidence>
<keyword evidence="1" id="KW-0238">DNA-binding</keyword>
<dbReference type="AlphaFoldDB" id="A0A918KTC4"/>
<dbReference type="SUPFAM" id="SSF47413">
    <property type="entry name" value="lambda repressor-like DNA-binding domains"/>
    <property type="match status" value="1"/>
</dbReference>
<dbReference type="PANTHER" id="PTHR46797">
    <property type="entry name" value="HTH-TYPE TRANSCRIPTIONAL REGULATOR"/>
    <property type="match status" value="1"/>
</dbReference>
<dbReference type="EMBL" id="BMYV01000003">
    <property type="protein sequence ID" value="GGX75299.1"/>
    <property type="molecule type" value="Genomic_DNA"/>
</dbReference>
<evidence type="ECO:0000313" key="4">
    <source>
        <dbReference type="Proteomes" id="UP000600865"/>
    </source>
</evidence>
<dbReference type="GO" id="GO:0003700">
    <property type="term" value="F:DNA-binding transcription factor activity"/>
    <property type="evidence" value="ECO:0007669"/>
    <property type="project" value="TreeGrafter"/>
</dbReference>
<sequence>MKRDVRTATEVDAFVGAKLKELRKSVKMSQTDLATRVGVTFQQIQKYERGTNRIGASRLWDFCKVFDVKPGRFFEGVEDHLADDLQMSNTAHVAPIQSISKTVVSRQVKMAMSSD</sequence>
<dbReference type="PROSITE" id="PS50943">
    <property type="entry name" value="HTH_CROC1"/>
    <property type="match status" value="1"/>
</dbReference>
<dbReference type="Gene3D" id="1.10.260.40">
    <property type="entry name" value="lambda repressor-like DNA-binding domains"/>
    <property type="match status" value="1"/>
</dbReference>
<dbReference type="GO" id="GO:0005829">
    <property type="term" value="C:cytosol"/>
    <property type="evidence" value="ECO:0007669"/>
    <property type="project" value="TreeGrafter"/>
</dbReference>
<gene>
    <name evidence="3" type="ORF">GCM10011309_26900</name>
</gene>
<dbReference type="SMART" id="SM00530">
    <property type="entry name" value="HTH_XRE"/>
    <property type="match status" value="1"/>
</dbReference>
<dbReference type="CDD" id="cd00093">
    <property type="entry name" value="HTH_XRE"/>
    <property type="match status" value="1"/>
</dbReference>
<keyword evidence="4" id="KW-1185">Reference proteome</keyword>
<dbReference type="InterPro" id="IPR010982">
    <property type="entry name" value="Lambda_DNA-bd_dom_sf"/>
</dbReference>
<dbReference type="InterPro" id="IPR050807">
    <property type="entry name" value="TransReg_Diox_bact_type"/>
</dbReference>
<accession>A0A918KTC4</accession>
<organism evidence="3 4">
    <name type="scientific">Litorimonas cladophorae</name>
    <dbReference type="NCBI Taxonomy" id="1220491"/>
    <lineage>
        <taxon>Bacteria</taxon>
        <taxon>Pseudomonadati</taxon>
        <taxon>Pseudomonadota</taxon>
        <taxon>Alphaproteobacteria</taxon>
        <taxon>Maricaulales</taxon>
        <taxon>Robiginitomaculaceae</taxon>
    </lineage>
</organism>
<dbReference type="Pfam" id="PF01381">
    <property type="entry name" value="HTH_3"/>
    <property type="match status" value="1"/>
</dbReference>
<dbReference type="PANTHER" id="PTHR46797:SF1">
    <property type="entry name" value="METHYLPHOSPHONATE SYNTHASE"/>
    <property type="match status" value="1"/>
</dbReference>
<dbReference type="Proteomes" id="UP000600865">
    <property type="component" value="Unassembled WGS sequence"/>
</dbReference>
<name>A0A918KTC4_9PROT</name>
<reference evidence="3 4" key="1">
    <citation type="journal article" date="2014" name="Int. J. Syst. Evol. Microbiol.">
        <title>Complete genome sequence of Corynebacterium casei LMG S-19264T (=DSM 44701T), isolated from a smear-ripened cheese.</title>
        <authorList>
            <consortium name="US DOE Joint Genome Institute (JGI-PGF)"/>
            <person name="Walter F."/>
            <person name="Albersmeier A."/>
            <person name="Kalinowski J."/>
            <person name="Ruckert C."/>
        </authorList>
    </citation>
    <scope>NUCLEOTIDE SEQUENCE [LARGE SCALE GENOMIC DNA]</scope>
    <source>
        <strain evidence="3 4">KCTC 23968</strain>
    </source>
</reference>
<evidence type="ECO:0000313" key="3">
    <source>
        <dbReference type="EMBL" id="GGX75299.1"/>
    </source>
</evidence>
<dbReference type="GO" id="GO:0003677">
    <property type="term" value="F:DNA binding"/>
    <property type="evidence" value="ECO:0007669"/>
    <property type="project" value="UniProtKB-KW"/>
</dbReference>
<protein>
    <recommendedName>
        <fullName evidence="2">HTH cro/C1-type domain-containing protein</fullName>
    </recommendedName>
</protein>
<proteinExistence type="predicted"/>
<evidence type="ECO:0000256" key="1">
    <source>
        <dbReference type="ARBA" id="ARBA00023125"/>
    </source>
</evidence>
<feature type="domain" description="HTH cro/C1-type" evidence="2">
    <location>
        <begin position="19"/>
        <end position="73"/>
    </location>
</feature>